<feature type="transmembrane region" description="Helical" evidence="2">
    <location>
        <begin position="203"/>
        <end position="220"/>
    </location>
</feature>
<dbReference type="InterPro" id="IPR010699">
    <property type="entry name" value="DUF1275"/>
</dbReference>
<gene>
    <name evidence="3" type="ORF">SAMN04489717_0242</name>
</gene>
<evidence type="ECO:0000256" key="1">
    <source>
        <dbReference type="SAM" id="MobiDB-lite"/>
    </source>
</evidence>
<keyword evidence="2" id="KW-0812">Transmembrane</keyword>
<dbReference type="Proteomes" id="UP000198983">
    <property type="component" value="Chromosome I"/>
</dbReference>
<keyword evidence="2" id="KW-1133">Transmembrane helix</keyword>
<dbReference type="EMBL" id="LT629732">
    <property type="protein sequence ID" value="SDR71954.1"/>
    <property type="molecule type" value="Genomic_DNA"/>
</dbReference>
<dbReference type="STRING" id="117157.SAMN04489717_0242"/>
<name>A0A1H1LBM2_9ACTN</name>
<feature type="region of interest" description="Disordered" evidence="1">
    <location>
        <begin position="1"/>
        <end position="33"/>
    </location>
</feature>
<protein>
    <submittedName>
        <fullName evidence="3">Uncharacterized membrane protein YoaK, UPF0700 family</fullName>
    </submittedName>
</protein>
<evidence type="ECO:0000313" key="3">
    <source>
        <dbReference type="EMBL" id="SDR71954.1"/>
    </source>
</evidence>
<dbReference type="PANTHER" id="PTHR37314">
    <property type="entry name" value="SLR0142 PROTEIN"/>
    <property type="match status" value="1"/>
</dbReference>
<keyword evidence="4" id="KW-1185">Reference proteome</keyword>
<dbReference type="Pfam" id="PF06912">
    <property type="entry name" value="DUF1275"/>
    <property type="match status" value="1"/>
</dbReference>
<proteinExistence type="predicted"/>
<feature type="transmembrane region" description="Helical" evidence="2">
    <location>
        <begin position="226"/>
        <end position="244"/>
    </location>
</feature>
<accession>A0A1H1LBM2</accession>
<organism evidence="3 4">
    <name type="scientific">Actinopolymorpha singaporensis</name>
    <dbReference type="NCBI Taxonomy" id="117157"/>
    <lineage>
        <taxon>Bacteria</taxon>
        <taxon>Bacillati</taxon>
        <taxon>Actinomycetota</taxon>
        <taxon>Actinomycetes</taxon>
        <taxon>Propionibacteriales</taxon>
        <taxon>Actinopolymorphaceae</taxon>
        <taxon>Actinopolymorpha</taxon>
    </lineage>
</organism>
<dbReference type="OrthoDB" id="3544269at2"/>
<feature type="transmembrane region" description="Helical" evidence="2">
    <location>
        <begin position="120"/>
        <end position="139"/>
    </location>
</feature>
<reference evidence="3 4" key="1">
    <citation type="submission" date="2016-10" db="EMBL/GenBank/DDBJ databases">
        <authorList>
            <person name="de Groot N.N."/>
        </authorList>
    </citation>
    <scope>NUCLEOTIDE SEQUENCE [LARGE SCALE GENOMIC DNA]</scope>
    <source>
        <strain evidence="3 4">DSM 22024</strain>
    </source>
</reference>
<feature type="transmembrane region" description="Helical" evidence="2">
    <location>
        <begin position="82"/>
        <end position="100"/>
    </location>
</feature>
<dbReference type="PANTHER" id="PTHR37314:SF4">
    <property type="entry name" value="UPF0700 TRANSMEMBRANE PROTEIN YOAK"/>
    <property type="match status" value="1"/>
</dbReference>
<keyword evidence="2" id="KW-0472">Membrane</keyword>
<feature type="transmembrane region" description="Helical" evidence="2">
    <location>
        <begin position="171"/>
        <end position="191"/>
    </location>
</feature>
<evidence type="ECO:0000313" key="4">
    <source>
        <dbReference type="Proteomes" id="UP000198983"/>
    </source>
</evidence>
<feature type="transmembrane region" description="Helical" evidence="2">
    <location>
        <begin position="48"/>
        <end position="70"/>
    </location>
</feature>
<dbReference type="AlphaFoldDB" id="A0A1H1LBM2"/>
<sequence length="256" mass="25889">MTEPPDLPRPPGTPPASPTPASPPAHRPPPPPTTALTLLALGSGATDALSFAALGGAFTSVMTGNLVLTGLAAGKAQPVPDLLPSAFAIAAFVAGVFFVSRLLRTARSNPQDPWPPRITVALSITAVAQVAVLTGWLVTAGDPAPVARAGLIVLAGLAMGSQSAAVNALCLPAAASTYLTGTLAMLTSELATHGTRETVLRRLALLLAVVVGAAGEALLLDHAHRLAPVLQVSAAVVVVVLGLVRDLRHRRSVRTG</sequence>
<dbReference type="RefSeq" id="WP_157728138.1">
    <property type="nucleotide sequence ID" value="NZ_LT629732.1"/>
</dbReference>
<evidence type="ECO:0000256" key="2">
    <source>
        <dbReference type="SAM" id="Phobius"/>
    </source>
</evidence>